<feature type="transmembrane region" description="Helical" evidence="1">
    <location>
        <begin position="130"/>
        <end position="147"/>
    </location>
</feature>
<feature type="transmembrane region" description="Helical" evidence="1">
    <location>
        <begin position="16"/>
        <end position="33"/>
    </location>
</feature>
<gene>
    <name evidence="2" type="ORF">FEE95_01845</name>
</gene>
<feature type="transmembrane region" description="Helical" evidence="1">
    <location>
        <begin position="211"/>
        <end position="234"/>
    </location>
</feature>
<dbReference type="EMBL" id="VATY01000001">
    <property type="protein sequence ID" value="TMM58193.1"/>
    <property type="molecule type" value="Genomic_DNA"/>
</dbReference>
<feature type="transmembrane region" description="Helical" evidence="1">
    <location>
        <begin position="271"/>
        <end position="289"/>
    </location>
</feature>
<keyword evidence="3" id="KW-1185">Reference proteome</keyword>
<organism evidence="2 3">
    <name type="scientific">Maribacter algarum</name>
    <name type="common">ex Zhang et al. 2020</name>
    <dbReference type="NCBI Taxonomy" id="2578118"/>
    <lineage>
        <taxon>Bacteria</taxon>
        <taxon>Pseudomonadati</taxon>
        <taxon>Bacteroidota</taxon>
        <taxon>Flavobacteriia</taxon>
        <taxon>Flavobacteriales</taxon>
        <taxon>Flavobacteriaceae</taxon>
        <taxon>Maribacter</taxon>
    </lineage>
</organism>
<reference evidence="2 3" key="1">
    <citation type="submission" date="2019-05" db="EMBL/GenBank/DDBJ databases">
        <authorList>
            <person name="Zhang J.-Y."/>
            <person name="Feg X."/>
            <person name="Du Z.-J."/>
        </authorList>
    </citation>
    <scope>NUCLEOTIDE SEQUENCE [LARGE SCALE GENOMIC DNA]</scope>
    <source>
        <strain evidence="2 3">RZ26</strain>
    </source>
</reference>
<name>A0A5S3PTB7_9FLAO</name>
<protein>
    <submittedName>
        <fullName evidence="2">Uncharacterized protein</fullName>
    </submittedName>
</protein>
<feature type="transmembrane region" description="Helical" evidence="1">
    <location>
        <begin position="71"/>
        <end position="92"/>
    </location>
</feature>
<evidence type="ECO:0000256" key="1">
    <source>
        <dbReference type="SAM" id="Phobius"/>
    </source>
</evidence>
<dbReference type="AlphaFoldDB" id="A0A5S3PTB7"/>
<sequence length="303" mass="35073">MTQLKKKKLKTKIPKGFWIAMAIVSLSSLPYLHEAITTFNSGLQEWVPIFGIEILLTDGQGKVLGFSTYRMFLYTIFIFLFTEFGWLAWLFVSKRTSYYFALFIPVIMGAYQIFIILFNLRKSGANTPEVKLILLLGISLISVLAYLKKNRLDLPTSMIWFAIILISTLPYLHDIITLRDASLRPWVPIIGIESLLTNSDGVGGFWSYRSFIYFLMLHLYAHLGWLGAFIYYGARKRKPRPFLLVPVIISLYSVMIILLNWQETGFNKPNIKFYITLVLSVLLAFNFFFNDKVKIQNKVTRKI</sequence>
<feature type="transmembrane region" description="Helical" evidence="1">
    <location>
        <begin position="159"/>
        <end position="178"/>
    </location>
</feature>
<feature type="transmembrane region" description="Helical" evidence="1">
    <location>
        <begin position="241"/>
        <end position="259"/>
    </location>
</feature>
<proteinExistence type="predicted"/>
<evidence type="ECO:0000313" key="3">
    <source>
        <dbReference type="Proteomes" id="UP000310314"/>
    </source>
</evidence>
<dbReference type="OrthoDB" id="1179764at2"/>
<feature type="transmembrane region" description="Helical" evidence="1">
    <location>
        <begin position="99"/>
        <end position="118"/>
    </location>
</feature>
<dbReference type="Proteomes" id="UP000310314">
    <property type="component" value="Unassembled WGS sequence"/>
</dbReference>
<keyword evidence="1" id="KW-0472">Membrane</keyword>
<comment type="caution">
    <text evidence="2">The sequence shown here is derived from an EMBL/GenBank/DDBJ whole genome shotgun (WGS) entry which is preliminary data.</text>
</comment>
<evidence type="ECO:0000313" key="2">
    <source>
        <dbReference type="EMBL" id="TMM58193.1"/>
    </source>
</evidence>
<accession>A0A5S3PTB7</accession>
<keyword evidence="1" id="KW-0812">Transmembrane</keyword>
<keyword evidence="1" id="KW-1133">Transmembrane helix</keyword>
<dbReference type="RefSeq" id="WP_138656125.1">
    <property type="nucleotide sequence ID" value="NZ_VATY01000001.1"/>
</dbReference>